<dbReference type="InterPro" id="IPR032466">
    <property type="entry name" value="Metal_Hydrolase"/>
</dbReference>
<dbReference type="InterPro" id="IPR053044">
    <property type="entry name" value="Metallo-hydrolase/TatD-type"/>
</dbReference>
<organism evidence="1 2">
    <name type="scientific">Wallemia hederae</name>
    <dbReference type="NCBI Taxonomy" id="1540922"/>
    <lineage>
        <taxon>Eukaryota</taxon>
        <taxon>Fungi</taxon>
        <taxon>Dikarya</taxon>
        <taxon>Basidiomycota</taxon>
        <taxon>Wallemiomycotina</taxon>
        <taxon>Wallemiomycetes</taxon>
        <taxon>Wallemiales</taxon>
        <taxon>Wallemiaceae</taxon>
        <taxon>Wallemia</taxon>
    </lineage>
</organism>
<dbReference type="SUPFAM" id="SSF51556">
    <property type="entry name" value="Metallo-dependent hydrolases"/>
    <property type="match status" value="1"/>
</dbReference>
<reference evidence="1 2" key="1">
    <citation type="submission" date="2019-03" db="EMBL/GenBank/DDBJ databases">
        <title>Sequencing 23 genomes of Wallemia ichthyophaga.</title>
        <authorList>
            <person name="Gostincar C."/>
        </authorList>
    </citation>
    <scope>NUCLEOTIDE SEQUENCE [LARGE SCALE GENOMIC DNA]</scope>
    <source>
        <strain evidence="1 2">EXF-5753</strain>
    </source>
</reference>
<dbReference type="OrthoDB" id="413993at2759"/>
<sequence>MESLDVGVLVDTHCHPTDSGSVALSEETAAMHAVCAMSTHAQDQRMVEELHTAHPSTVIPYYGYHPWWSHMYSFSDGADKREHYASVLLDGKKEDVKRQQLEELLPSLPSPIPFQRLLDDVERRLLHNPRAQVGEVGIDKVFRVKGANGTLSLLQTSVEHQKRVAVAQVRLAKKFGRAVSMHSVSATQACMDVIRDSEYQKIALHSCGIGHNAITYCVNNFPDVHYGFSVAINARSLQTLHESIAVTPSNRILSESDLPREKEYRGSINNCLEIMASVKQCTVQEMAQTIQTNFDKFI</sequence>
<dbReference type="PANTHER" id="PTHR47345:SF1">
    <property type="entry name" value="CUT9-INTERACTING PROTEIN SCN1"/>
    <property type="match status" value="1"/>
</dbReference>
<dbReference type="EMBL" id="SPNW01000040">
    <property type="protein sequence ID" value="TIA88279.1"/>
    <property type="molecule type" value="Genomic_DNA"/>
</dbReference>
<keyword evidence="2" id="KW-1185">Reference proteome</keyword>
<dbReference type="Gene3D" id="3.20.20.140">
    <property type="entry name" value="Metal-dependent hydrolases"/>
    <property type="match status" value="1"/>
</dbReference>
<dbReference type="InterPro" id="IPR001130">
    <property type="entry name" value="TatD-like"/>
</dbReference>
<proteinExistence type="predicted"/>
<dbReference type="Pfam" id="PF01026">
    <property type="entry name" value="TatD_DNase"/>
    <property type="match status" value="1"/>
</dbReference>
<name>A0A4T0FJ99_9BASI</name>
<evidence type="ECO:0008006" key="3">
    <source>
        <dbReference type="Google" id="ProtNLM"/>
    </source>
</evidence>
<dbReference type="PANTHER" id="PTHR47345">
    <property type="entry name" value="CUT9-INTERACTING PROTEIN SCN1"/>
    <property type="match status" value="1"/>
</dbReference>
<dbReference type="GO" id="GO:0016788">
    <property type="term" value="F:hydrolase activity, acting on ester bonds"/>
    <property type="evidence" value="ECO:0007669"/>
    <property type="project" value="InterPro"/>
</dbReference>
<dbReference type="Proteomes" id="UP000310189">
    <property type="component" value="Unassembled WGS sequence"/>
</dbReference>
<dbReference type="AlphaFoldDB" id="A0A4T0FJ99"/>
<protein>
    <recommendedName>
        <fullName evidence="3">Metallo-dependent hydrolase</fullName>
    </recommendedName>
</protein>
<evidence type="ECO:0000313" key="2">
    <source>
        <dbReference type="Proteomes" id="UP000310189"/>
    </source>
</evidence>
<accession>A0A4T0FJ99</accession>
<gene>
    <name evidence="1" type="ORF">E3P99_02707</name>
</gene>
<comment type="caution">
    <text evidence="1">The sequence shown here is derived from an EMBL/GenBank/DDBJ whole genome shotgun (WGS) entry which is preliminary data.</text>
</comment>
<evidence type="ECO:0000313" key="1">
    <source>
        <dbReference type="EMBL" id="TIA88279.1"/>
    </source>
</evidence>